<dbReference type="Gene3D" id="2.60.120.200">
    <property type="match status" value="1"/>
</dbReference>
<dbReference type="Proteomes" id="UP001363035">
    <property type="component" value="Unassembled WGS sequence"/>
</dbReference>
<evidence type="ECO:0000313" key="2">
    <source>
        <dbReference type="Proteomes" id="UP001363035"/>
    </source>
</evidence>
<sequence>MRKRICKPLYAVLFVLMGLFLSACQEEFSKIIPEKEEEEVDVIYGTPKVLLLLVDGARGESVRTAQIPTMMGMLPNAIHSWVSLSEENALDVASNWTDVLTGVNYVKHGVRSDDFSTNKLASFPVVYKRVMDYADSIKMNVISTKQTFIDHYATGITSQLASNDEDVKSKVIAALGQSDLSFITGHFSDIDKAGEASGYDNSYPTYKASIEKFDGQLAEIMTALKARPNYARENWLVIVTSSQGGPFEIPEAQNDNTIFSNPEVNTFTIMHSPKFVTKFIGKPYIGNKFIGSFMRFNAENYAQLDEGDNPLFDLDTTDFTIELKIKKNKGSNNNYSFSYPSIIGKRKHWQGAWDRETDGIGWVIHLAGESWIFNARGDKGTGEIKADKNMNRGTWNSIAVTGSIVDGKRMVKLYTNGELSKEGEITGWGKISSDAKFRIGFIPTRENWRSDAYLADIKFWKADLGKDVIKQYSCEIGVDPNHPYMQYLVAHYPMMRSEAGIIKDEGSFGLHLKTGNSNYQILNFNDYLCAPSSQNLGAQVPRTIDIATQIISWLKVPRQSGWQLDGRVWIDK</sequence>
<keyword evidence="2" id="KW-1185">Reference proteome</keyword>
<accession>A0ABU8I665</accession>
<dbReference type="PROSITE" id="PS51257">
    <property type="entry name" value="PROKAR_LIPOPROTEIN"/>
    <property type="match status" value="1"/>
</dbReference>
<name>A0ABU8I665_9SPHI</name>
<evidence type="ECO:0000313" key="1">
    <source>
        <dbReference type="EMBL" id="MEI5985217.1"/>
    </source>
</evidence>
<comment type="caution">
    <text evidence="1">The sequence shown here is derived from an EMBL/GenBank/DDBJ whole genome shotgun (WGS) entry which is preliminary data.</text>
</comment>
<dbReference type="Gene3D" id="3.40.720.10">
    <property type="entry name" value="Alkaline Phosphatase, subunit A"/>
    <property type="match status" value="1"/>
</dbReference>
<dbReference type="Pfam" id="PF13385">
    <property type="entry name" value="Laminin_G_3"/>
    <property type="match status" value="1"/>
</dbReference>
<dbReference type="SUPFAM" id="SSF49899">
    <property type="entry name" value="Concanavalin A-like lectins/glucanases"/>
    <property type="match status" value="1"/>
</dbReference>
<dbReference type="InterPro" id="IPR017850">
    <property type="entry name" value="Alkaline_phosphatase_core_sf"/>
</dbReference>
<dbReference type="RefSeq" id="WP_134776911.1">
    <property type="nucleotide sequence ID" value="NZ_JAYLLN010000022.1"/>
</dbReference>
<proteinExistence type="predicted"/>
<dbReference type="EMBL" id="JAYLLN010000022">
    <property type="protein sequence ID" value="MEI5985217.1"/>
    <property type="molecule type" value="Genomic_DNA"/>
</dbReference>
<dbReference type="InterPro" id="IPR013320">
    <property type="entry name" value="ConA-like_dom_sf"/>
</dbReference>
<protein>
    <submittedName>
        <fullName evidence="1">LamG-like jellyroll fold domain-containing protein</fullName>
    </submittedName>
</protein>
<gene>
    <name evidence="1" type="ORF">VJ786_09905</name>
</gene>
<organism evidence="1 2">
    <name type="scientific">Sphingobacterium tenebrionis</name>
    <dbReference type="NCBI Taxonomy" id="3111775"/>
    <lineage>
        <taxon>Bacteria</taxon>
        <taxon>Pseudomonadati</taxon>
        <taxon>Bacteroidota</taxon>
        <taxon>Sphingobacteriia</taxon>
        <taxon>Sphingobacteriales</taxon>
        <taxon>Sphingobacteriaceae</taxon>
        <taxon>Sphingobacterium</taxon>
    </lineage>
</organism>
<reference evidence="1 2" key="1">
    <citation type="submission" date="2024-01" db="EMBL/GenBank/DDBJ databases">
        <title>Sphingobacterium tenebrionis sp. nov., a novel endophyte isolated from tenebrio molitor intestines.</title>
        <authorList>
            <person name="Zhang C."/>
        </authorList>
    </citation>
    <scope>NUCLEOTIDE SEQUENCE [LARGE SCALE GENOMIC DNA]</scope>
    <source>
        <strain evidence="1 2">PU5-4</strain>
    </source>
</reference>
<dbReference type="SUPFAM" id="SSF53649">
    <property type="entry name" value="Alkaline phosphatase-like"/>
    <property type="match status" value="1"/>
</dbReference>